<feature type="domain" description="Aminotransferase-like plant mobile" evidence="1">
    <location>
        <begin position="27"/>
        <end position="115"/>
    </location>
</feature>
<dbReference type="OrthoDB" id="1421598at2759"/>
<dbReference type="AlphaFoldDB" id="A0A9D3W6H3"/>
<evidence type="ECO:0000313" key="3">
    <source>
        <dbReference type="Proteomes" id="UP000828251"/>
    </source>
</evidence>
<dbReference type="InterPro" id="IPR044824">
    <property type="entry name" value="MAIN-like"/>
</dbReference>
<evidence type="ECO:0000313" key="2">
    <source>
        <dbReference type="EMBL" id="KAH1114064.1"/>
    </source>
</evidence>
<comment type="caution">
    <text evidence="2">The sequence shown here is derived from an EMBL/GenBank/DDBJ whole genome shotgun (WGS) entry which is preliminary data.</text>
</comment>
<dbReference type="EMBL" id="JAIQCV010000003">
    <property type="protein sequence ID" value="KAH1114064.1"/>
    <property type="molecule type" value="Genomic_DNA"/>
</dbReference>
<sequence>MYGPLSPLIENYLREVRFWHVAMIGRWCKLDLKLISALLERWRPKTHTFHLPYGECIITLEDVQLQLGLPMDGYAITWSTQSTDWGVICYKLLGAIPDNINGSQIKMGWLRDTFSKLDNDSNELKRIRNA</sequence>
<organism evidence="2 3">
    <name type="scientific">Gossypium stocksii</name>
    <dbReference type="NCBI Taxonomy" id="47602"/>
    <lineage>
        <taxon>Eukaryota</taxon>
        <taxon>Viridiplantae</taxon>
        <taxon>Streptophyta</taxon>
        <taxon>Embryophyta</taxon>
        <taxon>Tracheophyta</taxon>
        <taxon>Spermatophyta</taxon>
        <taxon>Magnoliopsida</taxon>
        <taxon>eudicotyledons</taxon>
        <taxon>Gunneridae</taxon>
        <taxon>Pentapetalae</taxon>
        <taxon>rosids</taxon>
        <taxon>malvids</taxon>
        <taxon>Malvales</taxon>
        <taxon>Malvaceae</taxon>
        <taxon>Malvoideae</taxon>
        <taxon>Gossypium</taxon>
    </lineage>
</organism>
<protein>
    <recommendedName>
        <fullName evidence="1">Aminotransferase-like plant mobile domain-containing protein</fullName>
    </recommendedName>
</protein>
<dbReference type="PANTHER" id="PTHR46033">
    <property type="entry name" value="PROTEIN MAIN-LIKE 2"/>
    <property type="match status" value="1"/>
</dbReference>
<keyword evidence="3" id="KW-1185">Reference proteome</keyword>
<name>A0A9D3W6H3_9ROSI</name>
<reference evidence="2 3" key="1">
    <citation type="journal article" date="2021" name="Plant Biotechnol. J.">
        <title>Multi-omics assisted identification of the key and species-specific regulatory components of drought-tolerant mechanisms in Gossypium stocksii.</title>
        <authorList>
            <person name="Yu D."/>
            <person name="Ke L."/>
            <person name="Zhang D."/>
            <person name="Wu Y."/>
            <person name="Sun Y."/>
            <person name="Mei J."/>
            <person name="Sun J."/>
            <person name="Sun Y."/>
        </authorList>
    </citation>
    <scope>NUCLEOTIDE SEQUENCE [LARGE SCALE GENOMIC DNA]</scope>
    <source>
        <strain evidence="3">cv. E1</strain>
        <tissue evidence="2">Leaf</tissue>
    </source>
</reference>
<dbReference type="GO" id="GO:0010073">
    <property type="term" value="P:meristem maintenance"/>
    <property type="evidence" value="ECO:0007669"/>
    <property type="project" value="InterPro"/>
</dbReference>
<accession>A0A9D3W6H3</accession>
<dbReference type="Pfam" id="PF10536">
    <property type="entry name" value="PMD"/>
    <property type="match status" value="1"/>
</dbReference>
<dbReference type="Proteomes" id="UP000828251">
    <property type="component" value="Unassembled WGS sequence"/>
</dbReference>
<proteinExistence type="predicted"/>
<dbReference type="InterPro" id="IPR019557">
    <property type="entry name" value="AminoTfrase-like_pln_mobile"/>
</dbReference>
<dbReference type="PANTHER" id="PTHR46033:SF8">
    <property type="entry name" value="PROTEIN MAINTENANCE OF MERISTEMS-LIKE"/>
    <property type="match status" value="1"/>
</dbReference>
<evidence type="ECO:0000259" key="1">
    <source>
        <dbReference type="Pfam" id="PF10536"/>
    </source>
</evidence>
<gene>
    <name evidence="2" type="ORF">J1N35_007442</name>
</gene>